<feature type="transmembrane region" description="Helical" evidence="7">
    <location>
        <begin position="281"/>
        <end position="300"/>
    </location>
</feature>
<evidence type="ECO:0000256" key="1">
    <source>
        <dbReference type="ARBA" id="ARBA00004651"/>
    </source>
</evidence>
<dbReference type="CDD" id="cd17472">
    <property type="entry name" value="MFS_YajR_like"/>
    <property type="match status" value="1"/>
</dbReference>
<evidence type="ECO:0000256" key="2">
    <source>
        <dbReference type="ARBA" id="ARBA00022448"/>
    </source>
</evidence>
<keyword evidence="4 7" id="KW-0812">Transmembrane</keyword>
<feature type="transmembrane region" description="Helical" evidence="7">
    <location>
        <begin position="49"/>
        <end position="72"/>
    </location>
</feature>
<keyword evidence="2" id="KW-0813">Transport</keyword>
<keyword evidence="3" id="KW-1003">Cell membrane</keyword>
<name>A0A3B0XD23_9ZZZZ</name>
<feature type="transmembrane region" description="Helical" evidence="7">
    <location>
        <begin position="223"/>
        <end position="243"/>
    </location>
</feature>
<gene>
    <name evidence="9" type="ORF">MNBD_GAMMA05-2300</name>
</gene>
<evidence type="ECO:0000256" key="4">
    <source>
        <dbReference type="ARBA" id="ARBA00022692"/>
    </source>
</evidence>
<dbReference type="PANTHER" id="PTHR23517:SF2">
    <property type="entry name" value="MULTIDRUG RESISTANCE PROTEIN MDTH"/>
    <property type="match status" value="1"/>
</dbReference>
<evidence type="ECO:0000256" key="7">
    <source>
        <dbReference type="SAM" id="Phobius"/>
    </source>
</evidence>
<evidence type="ECO:0000313" key="9">
    <source>
        <dbReference type="EMBL" id="VAW54506.1"/>
    </source>
</evidence>
<dbReference type="InterPro" id="IPR020846">
    <property type="entry name" value="MFS_dom"/>
</dbReference>
<keyword evidence="6 7" id="KW-0472">Membrane</keyword>
<feature type="transmembrane region" description="Helical" evidence="7">
    <location>
        <begin position="306"/>
        <end position="323"/>
    </location>
</feature>
<keyword evidence="5 7" id="KW-1133">Transmembrane helix</keyword>
<dbReference type="InterPro" id="IPR050171">
    <property type="entry name" value="MFS_Transporters"/>
</dbReference>
<evidence type="ECO:0000256" key="3">
    <source>
        <dbReference type="ARBA" id="ARBA00022475"/>
    </source>
</evidence>
<proteinExistence type="predicted"/>
<evidence type="ECO:0000256" key="5">
    <source>
        <dbReference type="ARBA" id="ARBA00022989"/>
    </source>
</evidence>
<dbReference type="InterPro" id="IPR011701">
    <property type="entry name" value="MFS"/>
</dbReference>
<evidence type="ECO:0000256" key="6">
    <source>
        <dbReference type="ARBA" id="ARBA00023136"/>
    </source>
</evidence>
<dbReference type="Gene3D" id="3.30.70.100">
    <property type="match status" value="1"/>
</dbReference>
<dbReference type="InterPro" id="IPR036259">
    <property type="entry name" value="MFS_trans_sf"/>
</dbReference>
<feature type="transmembrane region" description="Helical" evidence="7">
    <location>
        <begin position="141"/>
        <end position="162"/>
    </location>
</feature>
<dbReference type="PANTHER" id="PTHR23517">
    <property type="entry name" value="RESISTANCE PROTEIN MDTM, PUTATIVE-RELATED-RELATED"/>
    <property type="match status" value="1"/>
</dbReference>
<feature type="domain" description="Major facilitator superfamily (MFS) profile" evidence="8">
    <location>
        <begin position="17"/>
        <end position="396"/>
    </location>
</feature>
<feature type="transmembrane region" description="Helical" evidence="7">
    <location>
        <begin position="84"/>
        <end position="103"/>
    </location>
</feature>
<reference evidence="9" key="1">
    <citation type="submission" date="2018-06" db="EMBL/GenBank/DDBJ databases">
        <authorList>
            <person name="Zhirakovskaya E."/>
        </authorList>
    </citation>
    <scope>NUCLEOTIDE SEQUENCE</scope>
</reference>
<feature type="transmembrane region" description="Helical" evidence="7">
    <location>
        <begin position="344"/>
        <end position="365"/>
    </location>
</feature>
<dbReference type="EMBL" id="UOFE01000041">
    <property type="protein sequence ID" value="VAW54506.1"/>
    <property type="molecule type" value="Genomic_DNA"/>
</dbReference>
<organism evidence="9">
    <name type="scientific">hydrothermal vent metagenome</name>
    <dbReference type="NCBI Taxonomy" id="652676"/>
    <lineage>
        <taxon>unclassified sequences</taxon>
        <taxon>metagenomes</taxon>
        <taxon>ecological metagenomes</taxon>
    </lineage>
</organism>
<evidence type="ECO:0000259" key="8">
    <source>
        <dbReference type="PROSITE" id="PS50850"/>
    </source>
</evidence>
<sequence>MTSSNLSNNFASQERRAAVSLSMIYAFRMLGLFMILPVFALYAEDLPGATPLLMGLALGIYGLTQAALQIPFGMWSDRIGRKPVILIGLLIFAAGSLIAGSATSIEGIIFGRAVQGAGAIAAALMALAADLSREEHRTKMMALIGVSIGASFAISMVLGPIVNHAIGISGIFYSTAVLALVGIAILFFFVPDPKSSHFHRDAEVERQSVLSVLKNTQLLRLDAGILILHFVLMCLFLVLPLELTNTLGIALNDHWQIYLPVFATSLVIMVPFIIIAERKQAMKTVFNGAIVTLIIATLLFLQSGSLWITVSALTLFLTGFNLLEASLPSLITKTAPATQKGTAMGVYSSSQFLGAFAGGVIGGYAHQTWGFQGVHLTVLVALVFWLLIALTMKKPGYLSTYLLNVQNVSIDQLLAVEGVVEASLIDGETDSGQVAYLKVKKRILDEEKLLSLAGSN</sequence>
<comment type="subcellular location">
    <subcellularLocation>
        <location evidence="1">Cell membrane</location>
        <topology evidence="1">Multi-pass membrane protein</topology>
    </subcellularLocation>
</comment>
<dbReference type="GO" id="GO:0005886">
    <property type="term" value="C:plasma membrane"/>
    <property type="evidence" value="ECO:0007669"/>
    <property type="project" value="UniProtKB-SubCell"/>
</dbReference>
<dbReference type="AlphaFoldDB" id="A0A3B0XD23"/>
<dbReference type="Gene3D" id="1.20.1250.20">
    <property type="entry name" value="MFS general substrate transporter like domains"/>
    <property type="match status" value="1"/>
</dbReference>
<accession>A0A3B0XD23</accession>
<dbReference type="SUPFAM" id="SSF103473">
    <property type="entry name" value="MFS general substrate transporter"/>
    <property type="match status" value="1"/>
</dbReference>
<dbReference type="Pfam" id="PF07690">
    <property type="entry name" value="MFS_1"/>
    <property type="match status" value="1"/>
</dbReference>
<feature type="transmembrane region" description="Helical" evidence="7">
    <location>
        <begin position="168"/>
        <end position="190"/>
    </location>
</feature>
<feature type="transmembrane region" description="Helical" evidence="7">
    <location>
        <begin position="21"/>
        <end position="43"/>
    </location>
</feature>
<dbReference type="PROSITE" id="PS50850">
    <property type="entry name" value="MFS"/>
    <property type="match status" value="1"/>
</dbReference>
<protein>
    <submittedName>
        <fullName evidence="9">Inner membrane transport protein YajR</fullName>
    </submittedName>
</protein>
<dbReference type="GO" id="GO:0022857">
    <property type="term" value="F:transmembrane transporter activity"/>
    <property type="evidence" value="ECO:0007669"/>
    <property type="project" value="InterPro"/>
</dbReference>
<feature type="transmembrane region" description="Helical" evidence="7">
    <location>
        <begin position="255"/>
        <end position="274"/>
    </location>
</feature>
<feature type="transmembrane region" description="Helical" evidence="7">
    <location>
        <begin position="371"/>
        <end position="390"/>
    </location>
</feature>
<feature type="transmembrane region" description="Helical" evidence="7">
    <location>
        <begin position="109"/>
        <end position="129"/>
    </location>
</feature>